<feature type="domain" description="(+)RNA virus helicase C-terminal" evidence="1">
    <location>
        <begin position="1"/>
        <end position="230"/>
    </location>
</feature>
<dbReference type="PROSITE" id="PS51657">
    <property type="entry name" value="PSRV_HELICASE"/>
    <property type="match status" value="1"/>
</dbReference>
<accession>A0A8T9JC14</accession>
<proteinExistence type="predicted"/>
<gene>
    <name evidence="2" type="primary">ORF2</name>
</gene>
<dbReference type="GO" id="GO:0005524">
    <property type="term" value="F:ATP binding"/>
    <property type="evidence" value="ECO:0007669"/>
    <property type="project" value="InterPro"/>
</dbReference>
<reference evidence="2" key="1">
    <citation type="submission" date="2022-03" db="EMBL/GenBank/DDBJ databases">
        <title>Plant Virus Collection isolate.</title>
        <authorList>
            <person name="Knierim D."/>
            <person name="Margaria P."/>
            <person name="Menzel W."/>
            <person name="Winter S."/>
        </authorList>
    </citation>
    <scope>NUCLEOTIDE SEQUENCE</scope>
    <source>
        <strain evidence="2">DSMZ PV-0224</strain>
    </source>
</reference>
<protein>
    <submittedName>
        <fullName evidence="2">Triple gene block 1 protein</fullName>
    </submittedName>
</protein>
<dbReference type="Pfam" id="PF01443">
    <property type="entry name" value="Viral_helicase1"/>
    <property type="match status" value="1"/>
</dbReference>
<evidence type="ECO:0000259" key="1">
    <source>
        <dbReference type="PROSITE" id="PS51657"/>
    </source>
</evidence>
<dbReference type="EMBL" id="ON013891">
    <property type="protein sequence ID" value="UOF93408.1"/>
    <property type="molecule type" value="Genomic_RNA"/>
</dbReference>
<sequence length="230" mass="25141">METILAALDKAGFTRTKLPLSKPLVIHAVAGAGKTTLIQSLLAEHPNLSAQTAGVPQNPTLDGAYIRKLTVPEPNKLNILDEYAALQPLKGSWDVVCADPLQHHNPALRPHFLKTTSYRLCPATTKLISKLVCPCNSSRPEPTKITITGLFESPLFGTIISLDHSCDSLLRSHGIQAHCPESVLGLEFPVVTVVSSRPLHEVAEKHRLYISLSRHTQELHVRCPPPHPTH</sequence>
<dbReference type="InterPro" id="IPR027351">
    <property type="entry name" value="(+)RNA_virus_helicase_core_dom"/>
</dbReference>
<evidence type="ECO:0000313" key="2">
    <source>
        <dbReference type="EMBL" id="UOF93408.1"/>
    </source>
</evidence>
<organism evidence="2">
    <name type="scientific">Viola mottle virus</name>
    <dbReference type="NCBI Taxonomy" id="2931830"/>
    <lineage>
        <taxon>Viruses</taxon>
        <taxon>Riboviria</taxon>
    </lineage>
</organism>
<name>A0A8T9JC14_9VIRU</name>